<dbReference type="PANTHER" id="PTHR44998:SF4">
    <property type="entry name" value="UDP-N-ACETYLGLUCOSAMINE--PEPTIDE N-ACETYLGLUCOSAMINYLTRANSFERASE SPINDLY-RELATED"/>
    <property type="match status" value="1"/>
</dbReference>
<name>A0A0A9DQ50_ARUDO</name>
<dbReference type="GO" id="GO:0016757">
    <property type="term" value="F:glycosyltransferase activity"/>
    <property type="evidence" value="ECO:0007669"/>
    <property type="project" value="TreeGrafter"/>
</dbReference>
<dbReference type="EMBL" id="GBRH01210115">
    <property type="protein sequence ID" value="JAD87780.1"/>
    <property type="molecule type" value="Transcribed_RNA"/>
</dbReference>
<evidence type="ECO:0000313" key="1">
    <source>
        <dbReference type="EMBL" id="JAD87780.1"/>
    </source>
</evidence>
<reference evidence="1" key="2">
    <citation type="journal article" date="2015" name="Data Brief">
        <title>Shoot transcriptome of the giant reed, Arundo donax.</title>
        <authorList>
            <person name="Barrero R.A."/>
            <person name="Guerrero F.D."/>
            <person name="Moolhuijzen P."/>
            <person name="Goolsby J.A."/>
            <person name="Tidwell J."/>
            <person name="Bellgard S.E."/>
            <person name="Bellgard M.I."/>
        </authorList>
    </citation>
    <scope>NUCLEOTIDE SEQUENCE</scope>
    <source>
        <tissue evidence="1">Shoot tissue taken approximately 20 cm above the soil surface</tissue>
    </source>
</reference>
<dbReference type="GO" id="GO:0006493">
    <property type="term" value="P:protein O-linked glycosylation"/>
    <property type="evidence" value="ECO:0007669"/>
    <property type="project" value="TreeGrafter"/>
</dbReference>
<reference evidence="1" key="1">
    <citation type="submission" date="2014-09" db="EMBL/GenBank/DDBJ databases">
        <authorList>
            <person name="Magalhaes I.L.F."/>
            <person name="Oliveira U."/>
            <person name="Santos F.R."/>
            <person name="Vidigal T.H.D.A."/>
            <person name="Brescovit A.D."/>
            <person name="Santos A.J."/>
        </authorList>
    </citation>
    <scope>NUCLEOTIDE SEQUENCE</scope>
    <source>
        <tissue evidence="1">Shoot tissue taken approximately 20 cm above the soil surface</tissue>
    </source>
</reference>
<organism evidence="1">
    <name type="scientific">Arundo donax</name>
    <name type="common">Giant reed</name>
    <name type="synonym">Donax arundinaceus</name>
    <dbReference type="NCBI Taxonomy" id="35708"/>
    <lineage>
        <taxon>Eukaryota</taxon>
        <taxon>Viridiplantae</taxon>
        <taxon>Streptophyta</taxon>
        <taxon>Embryophyta</taxon>
        <taxon>Tracheophyta</taxon>
        <taxon>Spermatophyta</taxon>
        <taxon>Magnoliopsida</taxon>
        <taxon>Liliopsida</taxon>
        <taxon>Poales</taxon>
        <taxon>Poaceae</taxon>
        <taxon>PACMAD clade</taxon>
        <taxon>Arundinoideae</taxon>
        <taxon>Arundineae</taxon>
        <taxon>Arundo</taxon>
    </lineage>
</organism>
<dbReference type="AlphaFoldDB" id="A0A0A9DQ50"/>
<accession>A0A0A9DQ50</accession>
<dbReference type="PANTHER" id="PTHR44998">
    <property type="match status" value="1"/>
</dbReference>
<sequence>MFRNVEEIIKQQIKMSVLPSVQPFHAIAYPIDPMPALEISRKYAVQCSLIASRFGVPPFVHPPPLPMRVEGRHC</sequence>
<dbReference type="InterPro" id="IPR011990">
    <property type="entry name" value="TPR-like_helical_dom_sf"/>
</dbReference>
<protein>
    <submittedName>
        <fullName evidence="1">SEC</fullName>
    </submittedName>
</protein>
<dbReference type="Gene3D" id="1.25.40.10">
    <property type="entry name" value="Tetratricopeptide repeat domain"/>
    <property type="match status" value="1"/>
</dbReference>
<proteinExistence type="predicted"/>